<protein>
    <submittedName>
        <fullName evidence="2">DDE_Tnp_1-associated protein</fullName>
    </submittedName>
</protein>
<dbReference type="STRING" id="1666911.HLUCCA11_24460"/>
<evidence type="ECO:0000313" key="3">
    <source>
        <dbReference type="Proteomes" id="UP000050465"/>
    </source>
</evidence>
<dbReference type="Proteomes" id="UP000050465">
    <property type="component" value="Unassembled WGS sequence"/>
</dbReference>
<gene>
    <name evidence="2" type="ORF">HLUCCA11_24460</name>
</gene>
<dbReference type="AlphaFoldDB" id="A0A0P8D549"/>
<name>A0A0P8D549_9CYAN</name>
<feature type="domain" description="H repeat-associated protein N-terminal" evidence="1">
    <location>
        <begin position="23"/>
        <end position="109"/>
    </location>
</feature>
<dbReference type="InterPro" id="IPR032806">
    <property type="entry name" value="YbfD_N"/>
</dbReference>
<evidence type="ECO:0000259" key="1">
    <source>
        <dbReference type="Pfam" id="PF13808"/>
    </source>
</evidence>
<dbReference type="InterPro" id="IPR051698">
    <property type="entry name" value="Transposase_11-like"/>
</dbReference>
<dbReference type="EMBL" id="LJZR01000129">
    <property type="protein sequence ID" value="KPQ31057.1"/>
    <property type="molecule type" value="Genomic_DNA"/>
</dbReference>
<evidence type="ECO:0000313" key="2">
    <source>
        <dbReference type="EMBL" id="KPQ31057.1"/>
    </source>
</evidence>
<dbReference type="InterPro" id="IPR047647">
    <property type="entry name" value="ISAs1_transpos"/>
</dbReference>
<dbReference type="Pfam" id="PF13808">
    <property type="entry name" value="DDE_Tnp_1_assoc"/>
    <property type="match status" value="1"/>
</dbReference>
<comment type="caution">
    <text evidence="2">The sequence shown here is derived from an EMBL/GenBank/DDBJ whole genome shotgun (WGS) entry which is preliminary data.</text>
</comment>
<dbReference type="NCBIfam" id="NF033564">
    <property type="entry name" value="transpos_ISAs1"/>
    <property type="match status" value="1"/>
</dbReference>
<reference evidence="2 3" key="1">
    <citation type="submission" date="2015-09" db="EMBL/GenBank/DDBJ databases">
        <title>Identification and resolution of microdiversity through metagenomic sequencing of parallel consortia.</title>
        <authorList>
            <person name="Nelson W.C."/>
            <person name="Romine M.F."/>
            <person name="Lindemann S.R."/>
        </authorList>
    </citation>
    <scope>NUCLEOTIDE SEQUENCE [LARGE SCALE GENOMIC DNA]</scope>
    <source>
        <strain evidence="2">Ana</strain>
    </source>
</reference>
<proteinExistence type="predicted"/>
<accession>A0A0P8D549</accession>
<feature type="non-terminal residue" evidence="2">
    <location>
        <position position="111"/>
    </location>
</feature>
<sequence>MSISSNREVHSPMSSTPLSSLKTHFGPIHDPRAQHSIDHLLVDIMLVTICAVICGADSWVEVENYGLAKQEWLATFLELPHGIPSHDTIERLFARLRPAELQQCFIDWVQS</sequence>
<dbReference type="PANTHER" id="PTHR30298">
    <property type="entry name" value="H REPEAT-ASSOCIATED PREDICTED TRANSPOSASE"/>
    <property type="match status" value="1"/>
</dbReference>
<organism evidence="2 3">
    <name type="scientific">Phormidesmis priestleyi Ana</name>
    <dbReference type="NCBI Taxonomy" id="1666911"/>
    <lineage>
        <taxon>Bacteria</taxon>
        <taxon>Bacillati</taxon>
        <taxon>Cyanobacteriota</taxon>
        <taxon>Cyanophyceae</taxon>
        <taxon>Leptolyngbyales</taxon>
        <taxon>Leptolyngbyaceae</taxon>
        <taxon>Phormidesmis</taxon>
    </lineage>
</organism>
<dbReference type="PANTHER" id="PTHR30298:SF0">
    <property type="entry name" value="PROTEIN YBFL-RELATED"/>
    <property type="match status" value="1"/>
</dbReference>